<name>A0A183A2F3_9TREM</name>
<dbReference type="AlphaFoldDB" id="A0A183A2F3"/>
<evidence type="ECO:0000313" key="3">
    <source>
        <dbReference type="WBParaSite" id="ECPE_0000113801-mRNA-1"/>
    </source>
</evidence>
<sequence length="187" mass="20959">MENAKRAYFLTVIGKDAYSLLKNLESPDSPISFSYESLETLFLKHLQPDNFEAAERAKFHSLTCGGSQHVRDFILQLKTQASRCKFGDQLQTQLRDRLIAAIPNSHHPDESGFSKRARKHQATSVLRPTMTNGFKDGTSAIPVVKDIRGYPVNFEMPSVTIAVSLAISNLSAKVRSRVLPNVRRPFL</sequence>
<keyword evidence="2" id="KW-1185">Reference proteome</keyword>
<dbReference type="WBParaSite" id="ECPE_0000113801-mRNA-1">
    <property type="protein sequence ID" value="ECPE_0000113801-mRNA-1"/>
    <property type="gene ID" value="ECPE_0000113801"/>
</dbReference>
<accession>A0A183A2F3</accession>
<reference evidence="3" key="1">
    <citation type="submission" date="2016-06" db="UniProtKB">
        <authorList>
            <consortium name="WormBaseParasite"/>
        </authorList>
    </citation>
    <scope>IDENTIFICATION</scope>
</reference>
<dbReference type="OrthoDB" id="6496131at2759"/>
<gene>
    <name evidence="1" type="ORF">ECPE_LOCUS1138</name>
</gene>
<protein>
    <submittedName>
        <fullName evidence="3">Retrotrans_gag domain-containing protein</fullName>
    </submittedName>
</protein>
<evidence type="ECO:0000313" key="2">
    <source>
        <dbReference type="Proteomes" id="UP000272942"/>
    </source>
</evidence>
<evidence type="ECO:0000313" key="1">
    <source>
        <dbReference type="EMBL" id="VDP33603.1"/>
    </source>
</evidence>
<reference evidence="1 2" key="2">
    <citation type="submission" date="2018-11" db="EMBL/GenBank/DDBJ databases">
        <authorList>
            <consortium name="Pathogen Informatics"/>
        </authorList>
    </citation>
    <scope>NUCLEOTIDE SEQUENCE [LARGE SCALE GENOMIC DNA]</scope>
    <source>
        <strain evidence="1 2">Egypt</strain>
    </source>
</reference>
<proteinExistence type="predicted"/>
<dbReference type="Proteomes" id="UP000272942">
    <property type="component" value="Unassembled WGS sequence"/>
</dbReference>
<dbReference type="EMBL" id="UZAN01005525">
    <property type="protein sequence ID" value="VDP33603.1"/>
    <property type="molecule type" value="Genomic_DNA"/>
</dbReference>
<organism evidence="3">
    <name type="scientific">Echinostoma caproni</name>
    <dbReference type="NCBI Taxonomy" id="27848"/>
    <lineage>
        <taxon>Eukaryota</taxon>
        <taxon>Metazoa</taxon>
        <taxon>Spiralia</taxon>
        <taxon>Lophotrochozoa</taxon>
        <taxon>Platyhelminthes</taxon>
        <taxon>Trematoda</taxon>
        <taxon>Digenea</taxon>
        <taxon>Plagiorchiida</taxon>
        <taxon>Echinostomata</taxon>
        <taxon>Echinostomatoidea</taxon>
        <taxon>Echinostomatidae</taxon>
        <taxon>Echinostoma</taxon>
    </lineage>
</organism>